<protein>
    <recommendedName>
        <fullName evidence="6">THAP-type domain-containing protein</fullName>
    </recommendedName>
</protein>
<evidence type="ECO:0000313" key="7">
    <source>
        <dbReference type="EMBL" id="KYN18887.1"/>
    </source>
</evidence>
<accession>A0A151J6N7</accession>
<sequence>NTSLEKWSPSSLRRTGLCEDHFTPESFNSKSVRKALKRNAVPIAYDLSIAQKNSEESDKKRKKCNEQAFNSKQIITEQSVEKNAEHCISDNVIINEQSFQEPPLKTYKPAHLHFDILENEHNMEWMNIEPPASEEISKAVLHPNVNQGNGKIKKNDRTKKIIDTLQITASEQSQLEYLLYKKYREIVI</sequence>
<evidence type="ECO:0000259" key="6">
    <source>
        <dbReference type="PROSITE" id="PS50950"/>
    </source>
</evidence>
<evidence type="ECO:0000313" key="8">
    <source>
        <dbReference type="Proteomes" id="UP000078492"/>
    </source>
</evidence>
<reference evidence="7 8" key="1">
    <citation type="submission" date="2015-09" db="EMBL/GenBank/DDBJ databases">
        <title>Trachymyrmex cornetzi WGS genome.</title>
        <authorList>
            <person name="Nygaard S."/>
            <person name="Hu H."/>
            <person name="Boomsma J."/>
            <person name="Zhang G."/>
        </authorList>
    </citation>
    <scope>NUCLEOTIDE SEQUENCE [LARGE SCALE GENOMIC DNA]</scope>
    <source>
        <strain evidence="7">Tcor2-1</strain>
        <tissue evidence="7">Whole body</tissue>
    </source>
</reference>
<evidence type="ECO:0000256" key="5">
    <source>
        <dbReference type="PROSITE-ProRule" id="PRU00309"/>
    </source>
</evidence>
<dbReference type="PROSITE" id="PS50950">
    <property type="entry name" value="ZF_THAP"/>
    <property type="match status" value="1"/>
</dbReference>
<keyword evidence="2 5" id="KW-0863">Zinc-finger</keyword>
<name>A0A151J6N7_9HYME</name>
<dbReference type="GO" id="GO:0008270">
    <property type="term" value="F:zinc ion binding"/>
    <property type="evidence" value="ECO:0007669"/>
    <property type="project" value="UniProtKB-KW"/>
</dbReference>
<organism evidence="7 8">
    <name type="scientific">Trachymyrmex cornetzi</name>
    <dbReference type="NCBI Taxonomy" id="471704"/>
    <lineage>
        <taxon>Eukaryota</taxon>
        <taxon>Metazoa</taxon>
        <taxon>Ecdysozoa</taxon>
        <taxon>Arthropoda</taxon>
        <taxon>Hexapoda</taxon>
        <taxon>Insecta</taxon>
        <taxon>Pterygota</taxon>
        <taxon>Neoptera</taxon>
        <taxon>Endopterygota</taxon>
        <taxon>Hymenoptera</taxon>
        <taxon>Apocrita</taxon>
        <taxon>Aculeata</taxon>
        <taxon>Formicoidea</taxon>
        <taxon>Formicidae</taxon>
        <taxon>Myrmicinae</taxon>
        <taxon>Trachymyrmex</taxon>
    </lineage>
</organism>
<dbReference type="EMBL" id="KQ979833">
    <property type="protein sequence ID" value="KYN18887.1"/>
    <property type="molecule type" value="Genomic_DNA"/>
</dbReference>
<dbReference type="InterPro" id="IPR006612">
    <property type="entry name" value="THAP_Znf"/>
</dbReference>
<keyword evidence="1" id="KW-0479">Metal-binding</keyword>
<keyword evidence="3" id="KW-0862">Zinc</keyword>
<proteinExistence type="predicted"/>
<keyword evidence="8" id="KW-1185">Reference proteome</keyword>
<gene>
    <name evidence="7" type="ORF">ALC57_08793</name>
</gene>
<dbReference type="AlphaFoldDB" id="A0A151J6N7"/>
<evidence type="ECO:0000256" key="2">
    <source>
        <dbReference type="ARBA" id="ARBA00022771"/>
    </source>
</evidence>
<evidence type="ECO:0000256" key="1">
    <source>
        <dbReference type="ARBA" id="ARBA00022723"/>
    </source>
</evidence>
<dbReference type="GO" id="GO:0003677">
    <property type="term" value="F:DNA binding"/>
    <property type="evidence" value="ECO:0007669"/>
    <property type="project" value="UniProtKB-UniRule"/>
</dbReference>
<feature type="non-terminal residue" evidence="7">
    <location>
        <position position="1"/>
    </location>
</feature>
<feature type="domain" description="THAP-type" evidence="6">
    <location>
        <begin position="1"/>
        <end position="45"/>
    </location>
</feature>
<evidence type="ECO:0000256" key="4">
    <source>
        <dbReference type="ARBA" id="ARBA00023125"/>
    </source>
</evidence>
<evidence type="ECO:0000256" key="3">
    <source>
        <dbReference type="ARBA" id="ARBA00022833"/>
    </source>
</evidence>
<keyword evidence="4 5" id="KW-0238">DNA-binding</keyword>
<dbReference type="Proteomes" id="UP000078492">
    <property type="component" value="Unassembled WGS sequence"/>
</dbReference>